<evidence type="ECO:0000313" key="6">
    <source>
        <dbReference type="EMBL" id="GHE18253.1"/>
    </source>
</evidence>
<dbReference type="PANTHER" id="PTHR42681:SF1">
    <property type="entry name" value="MALONYL-COA-ACYL CARRIER PROTEIN TRANSACYLASE, MITOCHONDRIAL"/>
    <property type="match status" value="1"/>
</dbReference>
<dbReference type="SUPFAM" id="SSF51230">
    <property type="entry name" value="Single hybrid motif"/>
    <property type="match status" value="1"/>
</dbReference>
<protein>
    <recommendedName>
        <fullName evidence="1">[acyl-carrier-protein] S-malonyltransferase</fullName>
        <ecNumber evidence="1">2.3.1.39</ecNumber>
    </recommendedName>
</protein>
<comment type="caution">
    <text evidence="6">The sequence shown here is derived from an EMBL/GenBank/DDBJ whole genome shotgun (WGS) entry which is preliminary data.</text>
</comment>
<evidence type="ECO:0000256" key="1">
    <source>
        <dbReference type="ARBA" id="ARBA00013258"/>
    </source>
</evidence>
<reference evidence="7" key="1">
    <citation type="journal article" date="2019" name="Int. J. Syst. Evol. Microbiol.">
        <title>The Global Catalogue of Microorganisms (GCM) 10K type strain sequencing project: providing services to taxonomists for standard genome sequencing and annotation.</title>
        <authorList>
            <consortium name="The Broad Institute Genomics Platform"/>
            <consortium name="The Broad Institute Genome Sequencing Center for Infectious Disease"/>
            <person name="Wu L."/>
            <person name="Ma J."/>
        </authorList>
    </citation>
    <scope>NUCLEOTIDE SEQUENCE [LARGE SCALE GENOMIC DNA]</scope>
    <source>
        <strain evidence="7">CGMCC 1.12791</strain>
    </source>
</reference>
<dbReference type="InterPro" id="IPR014043">
    <property type="entry name" value="Acyl_transferase_dom"/>
</dbReference>
<dbReference type="Proteomes" id="UP000597341">
    <property type="component" value="Unassembled WGS sequence"/>
</dbReference>
<accession>A0ABQ3HKN2</accession>
<dbReference type="SMART" id="SM00827">
    <property type="entry name" value="PKS_AT"/>
    <property type="match status" value="1"/>
</dbReference>
<dbReference type="Gene3D" id="3.40.366.10">
    <property type="entry name" value="Malonyl-Coenzyme A Acyl Carrier Protein, domain 2"/>
    <property type="match status" value="1"/>
</dbReference>
<name>A0ABQ3HKN2_9ACTN</name>
<dbReference type="InterPro" id="IPR016035">
    <property type="entry name" value="Acyl_Trfase/lysoPLipase"/>
</dbReference>
<dbReference type="InterPro" id="IPR011053">
    <property type="entry name" value="Single_hybrid_motif"/>
</dbReference>
<dbReference type="Gene3D" id="3.30.70.250">
    <property type="entry name" value="Malonyl-CoA ACP transacylase, ACP-binding"/>
    <property type="match status" value="1"/>
</dbReference>
<evidence type="ECO:0000256" key="2">
    <source>
        <dbReference type="ARBA" id="ARBA00022679"/>
    </source>
</evidence>
<dbReference type="InterPro" id="IPR050858">
    <property type="entry name" value="Mal-CoA-ACP_Trans/PKS_FabD"/>
</dbReference>
<dbReference type="Pfam" id="PF00698">
    <property type="entry name" value="Acyl_transf_1"/>
    <property type="match status" value="1"/>
</dbReference>
<sequence>MVVVLVIVAPGQGAQTPGFLTPWLEDPTFAARFDWLATVAGIDLAHYGTEADAETIRDTKVAQPLLVATGLVAALDLFPHPADAFSRIGAVAGHSVGELTAAAGARVITAEQAMVLVRERGNAMADAAAVTATGMTAVLGGDREEVLAAVERHGLTAANDNGPGQVVAAGTMEQLAAFAEEPPAKARLMPLSVAGAFHTSHMGPAVDRLASLARSVSTHDPRTPVISNRDGQVVHDGRDVLRRIVGQIANPVRWDLCMETMSDLGVTGILEMPPAGTLTGIAKRALKGVETFALKTPDQLDAAREFCDKHGEASMIETSPTWRMVVSPAKGTFHLSPENGDLRVLPPGASIGAVASLRDRLEVSAPHGGTVVEWLVEDGDLVSPGQPLLRLHPEATP</sequence>
<dbReference type="SUPFAM" id="SSF52151">
    <property type="entry name" value="FabD/lysophospholipase-like"/>
    <property type="match status" value="1"/>
</dbReference>
<dbReference type="PANTHER" id="PTHR42681">
    <property type="entry name" value="MALONYL-COA-ACYL CARRIER PROTEIN TRANSACYLASE, MITOCHONDRIAL"/>
    <property type="match status" value="1"/>
</dbReference>
<dbReference type="EMBL" id="BNAD01000009">
    <property type="protein sequence ID" value="GHE18253.1"/>
    <property type="molecule type" value="Genomic_DNA"/>
</dbReference>
<proteinExistence type="predicted"/>
<organism evidence="6 7">
    <name type="scientific">Nocardioides flavus</name>
    <name type="common">ex Wang et al. 2016</name>
    <dbReference type="NCBI Taxonomy" id="2058780"/>
    <lineage>
        <taxon>Bacteria</taxon>
        <taxon>Bacillati</taxon>
        <taxon>Actinomycetota</taxon>
        <taxon>Actinomycetes</taxon>
        <taxon>Propionibacteriales</taxon>
        <taxon>Nocardioidaceae</taxon>
        <taxon>Nocardioides</taxon>
    </lineage>
</organism>
<dbReference type="Gene3D" id="2.40.50.100">
    <property type="match status" value="1"/>
</dbReference>
<dbReference type="InterPro" id="IPR001227">
    <property type="entry name" value="Ac_transferase_dom_sf"/>
</dbReference>
<keyword evidence="3" id="KW-0012">Acyltransferase</keyword>
<feature type="domain" description="Malonyl-CoA:ACP transacylase (MAT)" evidence="5">
    <location>
        <begin position="8"/>
        <end position="361"/>
    </location>
</feature>
<keyword evidence="2" id="KW-0808">Transferase</keyword>
<keyword evidence="7" id="KW-1185">Reference proteome</keyword>
<evidence type="ECO:0000256" key="4">
    <source>
        <dbReference type="ARBA" id="ARBA00048462"/>
    </source>
</evidence>
<comment type="catalytic activity">
    <reaction evidence="4">
        <text>holo-[ACP] + malonyl-CoA = malonyl-[ACP] + CoA</text>
        <dbReference type="Rhea" id="RHEA:41792"/>
        <dbReference type="Rhea" id="RHEA-COMP:9623"/>
        <dbReference type="Rhea" id="RHEA-COMP:9685"/>
        <dbReference type="ChEBI" id="CHEBI:57287"/>
        <dbReference type="ChEBI" id="CHEBI:57384"/>
        <dbReference type="ChEBI" id="CHEBI:64479"/>
        <dbReference type="ChEBI" id="CHEBI:78449"/>
        <dbReference type="EC" id="2.3.1.39"/>
    </reaction>
</comment>
<evidence type="ECO:0000259" key="5">
    <source>
        <dbReference type="SMART" id="SM00827"/>
    </source>
</evidence>
<gene>
    <name evidence="6" type="ORF">GCM10011376_28630</name>
</gene>
<evidence type="ECO:0000313" key="7">
    <source>
        <dbReference type="Proteomes" id="UP000597341"/>
    </source>
</evidence>
<dbReference type="InterPro" id="IPR016036">
    <property type="entry name" value="Malonyl_transacylase_ACP-bd"/>
</dbReference>
<evidence type="ECO:0000256" key="3">
    <source>
        <dbReference type="ARBA" id="ARBA00023315"/>
    </source>
</evidence>
<dbReference type="SUPFAM" id="SSF55048">
    <property type="entry name" value="Probable ACP-binding domain of malonyl-CoA ACP transacylase"/>
    <property type="match status" value="1"/>
</dbReference>
<dbReference type="EC" id="2.3.1.39" evidence="1"/>